<evidence type="ECO:0000313" key="3">
    <source>
        <dbReference type="Proteomes" id="UP001235030"/>
    </source>
</evidence>
<evidence type="ECO:0000313" key="2">
    <source>
        <dbReference type="EMBL" id="WMT80857.1"/>
    </source>
</evidence>
<protein>
    <recommendedName>
        <fullName evidence="1">Transposase IS66 central domain-containing protein</fullName>
    </recommendedName>
</protein>
<proteinExistence type="predicted"/>
<organism evidence="2 3">
    <name type="scientific">Terrisporobacter mayombei</name>
    <dbReference type="NCBI Taxonomy" id="1541"/>
    <lineage>
        <taxon>Bacteria</taxon>
        <taxon>Bacillati</taxon>
        <taxon>Bacillota</taxon>
        <taxon>Clostridia</taxon>
        <taxon>Peptostreptococcales</taxon>
        <taxon>Peptostreptococcaceae</taxon>
        <taxon>Terrisporobacter</taxon>
    </lineage>
</organism>
<accession>A0ABY9PYR8</accession>
<dbReference type="InterPro" id="IPR004291">
    <property type="entry name" value="Transposase_IS66_central"/>
</dbReference>
<dbReference type="Pfam" id="PF03050">
    <property type="entry name" value="DDE_Tnp_IS66"/>
    <property type="match status" value="1"/>
</dbReference>
<dbReference type="EMBL" id="CP101637">
    <property type="protein sequence ID" value="WMT80857.1"/>
    <property type="molecule type" value="Genomic_DNA"/>
</dbReference>
<dbReference type="PANTHER" id="PTHR33678:SF2">
    <property type="match status" value="1"/>
</dbReference>
<gene>
    <name evidence="2" type="ORF">TEMA_11790</name>
</gene>
<feature type="domain" description="Transposase IS66 central" evidence="1">
    <location>
        <begin position="29"/>
        <end position="232"/>
    </location>
</feature>
<name>A0ABY9PYR8_9FIRM</name>
<sequence length="249" mass="29309">MEKIIRCSKFNISVRSKGPIIIIIVSILLNRQENYFKMLGANLSRQTLSNWIISSAKEFQVVYDLMKEELLKSNYIQADETSLVVIDAKGKESRSKCYMWLYKTGGNDNSIILYEYQKTRSSSYPKSFLNGYCGFLQTDGYNGYNSVSDAKRLYCLAHIRRKYYDIVSTLNNEALKKSRAIIGFNYCEEIYKLEKDLRKDYGEDEDFFKIRYKYRKEKLSSILNKFEKYVSDEIEDANIFDDIIDKEKK</sequence>
<dbReference type="PANTHER" id="PTHR33678">
    <property type="entry name" value="BLL1576 PROTEIN"/>
    <property type="match status" value="1"/>
</dbReference>
<dbReference type="InterPro" id="IPR052344">
    <property type="entry name" value="Transposase-related"/>
</dbReference>
<dbReference type="Proteomes" id="UP001235030">
    <property type="component" value="Chromosome"/>
</dbReference>
<evidence type="ECO:0000259" key="1">
    <source>
        <dbReference type="Pfam" id="PF03050"/>
    </source>
</evidence>
<keyword evidence="3" id="KW-1185">Reference proteome</keyword>
<dbReference type="RefSeq" id="WP_228103050.1">
    <property type="nucleotide sequence ID" value="NZ_JAHZMP010000001.1"/>
</dbReference>
<reference evidence="2 3" key="1">
    <citation type="submission" date="2022-07" db="EMBL/GenBank/DDBJ databases">
        <title>Genome sequence of Terrisporobacter mayombei DSM6539.</title>
        <authorList>
            <person name="Boeer T."/>
            <person name="Bengelsdorf F.R."/>
            <person name="Daniel R."/>
            <person name="Poehlein A."/>
        </authorList>
    </citation>
    <scope>NUCLEOTIDE SEQUENCE [LARGE SCALE GENOMIC DNA]</scope>
    <source>
        <strain evidence="2 3">DSM 6539</strain>
    </source>
</reference>